<keyword evidence="5 7" id="KW-1133">Transmembrane helix</keyword>
<feature type="transmembrane region" description="Helical" evidence="7">
    <location>
        <begin position="245"/>
        <end position="264"/>
    </location>
</feature>
<name>A0A202F9H9_9LACO</name>
<comment type="similarity">
    <text evidence="2">Belongs to the EamA transporter family.</text>
</comment>
<evidence type="ECO:0000256" key="7">
    <source>
        <dbReference type="SAM" id="Phobius"/>
    </source>
</evidence>
<evidence type="ECO:0000256" key="4">
    <source>
        <dbReference type="ARBA" id="ARBA00022692"/>
    </source>
</evidence>
<feature type="domain" description="EamA" evidence="8">
    <location>
        <begin position="7"/>
        <end position="140"/>
    </location>
</feature>
<dbReference type="Pfam" id="PF00892">
    <property type="entry name" value="EamA"/>
    <property type="match status" value="2"/>
</dbReference>
<dbReference type="PANTHER" id="PTHR32322:SF18">
    <property type="entry name" value="S-ADENOSYLMETHIONINE_S-ADENOSYLHOMOCYSTEINE TRANSPORTER"/>
    <property type="match status" value="1"/>
</dbReference>
<dbReference type="InterPro" id="IPR000620">
    <property type="entry name" value="EamA_dom"/>
</dbReference>
<dbReference type="InterPro" id="IPR050638">
    <property type="entry name" value="AA-Vitamin_Transporters"/>
</dbReference>
<comment type="subcellular location">
    <subcellularLocation>
        <location evidence="1">Cell membrane</location>
        <topology evidence="1">Multi-pass membrane protein</topology>
    </subcellularLocation>
</comment>
<dbReference type="RefSeq" id="WP_056953463.1">
    <property type="nucleotide sequence ID" value="NZ_LNUA01000011.1"/>
</dbReference>
<comment type="caution">
    <text evidence="9">The sequence shown here is derived from an EMBL/GenBank/DDBJ whole genome shotgun (WGS) entry which is preliminary data.</text>
</comment>
<keyword evidence="4 7" id="KW-0812">Transmembrane</keyword>
<accession>A0A202F9H9</accession>
<evidence type="ECO:0000259" key="8">
    <source>
        <dbReference type="Pfam" id="PF00892"/>
    </source>
</evidence>
<keyword evidence="6 7" id="KW-0472">Membrane</keyword>
<organism evidence="9 10">
    <name type="scientific">Companilactobacillus bobalius</name>
    <dbReference type="NCBI Taxonomy" id="2801451"/>
    <lineage>
        <taxon>Bacteria</taxon>
        <taxon>Bacillati</taxon>
        <taxon>Bacillota</taxon>
        <taxon>Bacilli</taxon>
        <taxon>Lactobacillales</taxon>
        <taxon>Lactobacillaceae</taxon>
        <taxon>Companilactobacillus</taxon>
    </lineage>
</organism>
<evidence type="ECO:0000313" key="10">
    <source>
        <dbReference type="Proteomes" id="UP000196232"/>
    </source>
</evidence>
<feature type="transmembrane region" description="Helical" evidence="7">
    <location>
        <begin position="68"/>
        <end position="85"/>
    </location>
</feature>
<dbReference type="InterPro" id="IPR037185">
    <property type="entry name" value="EmrE-like"/>
</dbReference>
<evidence type="ECO:0000313" key="9">
    <source>
        <dbReference type="EMBL" id="OVE97097.1"/>
    </source>
</evidence>
<feature type="transmembrane region" description="Helical" evidence="7">
    <location>
        <begin position="36"/>
        <end position="56"/>
    </location>
</feature>
<reference evidence="9 10" key="1">
    <citation type="submission" date="2017-03" db="EMBL/GenBank/DDBJ databases">
        <title>Genome sequence of Lactobacillus bobalius KACC 16343.</title>
        <authorList>
            <person name="Chun J."/>
        </authorList>
    </citation>
    <scope>NUCLEOTIDE SEQUENCE [LARGE SCALE GENOMIC DNA]</scope>
    <source>
        <strain evidence="9 10">KACC 16343</strain>
    </source>
</reference>
<proteinExistence type="inferred from homology"/>
<feature type="transmembrane region" description="Helical" evidence="7">
    <location>
        <begin position="7"/>
        <end position="30"/>
    </location>
</feature>
<evidence type="ECO:0000256" key="1">
    <source>
        <dbReference type="ARBA" id="ARBA00004651"/>
    </source>
</evidence>
<feature type="transmembrane region" description="Helical" evidence="7">
    <location>
        <begin position="270"/>
        <end position="289"/>
    </location>
</feature>
<feature type="transmembrane region" description="Helical" evidence="7">
    <location>
        <begin position="148"/>
        <end position="169"/>
    </location>
</feature>
<dbReference type="Proteomes" id="UP000196232">
    <property type="component" value="Unassembled WGS sequence"/>
</dbReference>
<dbReference type="EMBL" id="MYFM01000006">
    <property type="protein sequence ID" value="OVE97097.1"/>
    <property type="molecule type" value="Genomic_DNA"/>
</dbReference>
<sequence length="316" mass="34465">MKSKRVLGSMFLTIASIIWGAMFVVVKIIVNEVHPIQLVWLEYLIALVFLIGFSIMKKEKWHINWSDLKLIFWIGIIGNTISLVAQEMGTGLSNAQTGSVITSTIPAFMIIFGWLILKEKLDKVKVLSVVIAILGVVMIVGLKMSGTNVILGVLLLVLDSIAWALMSVLVKKVKTYSSLQITIMSTVVAVVALTPFILSDMSSLTSINFADPTIILSLLYIGAVSTAVAYVMWNRGLQIVSAGSSGLFYLIQPIVGSFLGWLLLGEQISVGFIIGSAMILASVWISVKFDGSSSNETRLERTRPAKLNAKLKLNNN</sequence>
<dbReference type="SUPFAM" id="SSF103481">
    <property type="entry name" value="Multidrug resistance efflux transporter EmrE"/>
    <property type="match status" value="2"/>
</dbReference>
<keyword evidence="3" id="KW-1003">Cell membrane</keyword>
<feature type="transmembrane region" description="Helical" evidence="7">
    <location>
        <begin position="181"/>
        <end position="198"/>
    </location>
</feature>
<evidence type="ECO:0000256" key="2">
    <source>
        <dbReference type="ARBA" id="ARBA00007362"/>
    </source>
</evidence>
<protein>
    <submittedName>
        <fullName evidence="9">Putative transporter</fullName>
    </submittedName>
</protein>
<feature type="transmembrane region" description="Helical" evidence="7">
    <location>
        <begin position="124"/>
        <end position="142"/>
    </location>
</feature>
<feature type="domain" description="EamA" evidence="8">
    <location>
        <begin position="151"/>
        <end position="286"/>
    </location>
</feature>
<dbReference type="AlphaFoldDB" id="A0A202F9H9"/>
<dbReference type="GO" id="GO:0005886">
    <property type="term" value="C:plasma membrane"/>
    <property type="evidence" value="ECO:0007669"/>
    <property type="project" value="UniProtKB-SubCell"/>
</dbReference>
<evidence type="ECO:0000256" key="6">
    <source>
        <dbReference type="ARBA" id="ARBA00023136"/>
    </source>
</evidence>
<feature type="transmembrane region" description="Helical" evidence="7">
    <location>
        <begin position="213"/>
        <end position="233"/>
    </location>
</feature>
<evidence type="ECO:0000256" key="3">
    <source>
        <dbReference type="ARBA" id="ARBA00022475"/>
    </source>
</evidence>
<gene>
    <name evidence="9" type="ORF">LKACC16343_02107</name>
</gene>
<evidence type="ECO:0000256" key="5">
    <source>
        <dbReference type="ARBA" id="ARBA00022989"/>
    </source>
</evidence>
<feature type="transmembrane region" description="Helical" evidence="7">
    <location>
        <begin position="97"/>
        <end position="117"/>
    </location>
</feature>
<dbReference type="PANTHER" id="PTHR32322">
    <property type="entry name" value="INNER MEMBRANE TRANSPORTER"/>
    <property type="match status" value="1"/>
</dbReference>